<dbReference type="OrthoDB" id="9769888at2"/>
<dbReference type="HOGENOM" id="CLU_021859_2_2_3"/>
<evidence type="ECO:0000259" key="14">
    <source>
        <dbReference type="Pfam" id="PF02668"/>
    </source>
</evidence>
<evidence type="ECO:0000256" key="5">
    <source>
        <dbReference type="ARBA" id="ARBA00022723"/>
    </source>
</evidence>
<keyword evidence="6" id="KW-0223">Dioxygenase</keyword>
<name>F4XYX6_9CYAN</name>
<evidence type="ECO:0000256" key="6">
    <source>
        <dbReference type="ARBA" id="ARBA00022964"/>
    </source>
</evidence>
<evidence type="ECO:0000256" key="12">
    <source>
        <dbReference type="ARBA" id="ARBA00046008"/>
    </source>
</evidence>
<sequence length="393" mass="45232">MNCVEKSPLSSSSQKVQVQSWQTSDKGIEVDLVYKVTNNLDRVSLPWMWLRDHCQCSECFTSSAQREFDVFIGWERFSWEDVLVDTDTAGLIIQWQDNHKSYFSYDWLWRMLNLENSVAVDERKYWSNDLPSLDYRSVIDTDIGLRHLVEHLTQVGVCKVIGAKASKAEAAQLMHRIAYLRQSSLGDIVEIKPSSNSDYDETHLHTDGAFNYDPPGIKLVQCLDQTISPWEMIFVDGLALVDRIKSEAPQTLSLLQNNTVSYQYLRQDINLIASDPIVTLDSYDRLKRIRYNPKAQLAVAEQDLPNKQALQAALKQFEAWVEEQSQHRKLSLNPGEMVLWDNWRVLHGGSAMDGNHHLAVCMSNMEDFHSRLRVIQNKSYQRPVPQAREKKGV</sequence>
<dbReference type="InterPro" id="IPR050411">
    <property type="entry name" value="AlphaKG_dependent_hydroxylases"/>
</dbReference>
<evidence type="ECO:0000256" key="7">
    <source>
        <dbReference type="ARBA" id="ARBA00023002"/>
    </source>
</evidence>
<dbReference type="PANTHER" id="PTHR10696">
    <property type="entry name" value="GAMMA-BUTYROBETAINE HYDROXYLASE-RELATED"/>
    <property type="match status" value="1"/>
</dbReference>
<dbReference type="Gene3D" id="3.30.2020.30">
    <property type="match status" value="1"/>
</dbReference>
<organism evidence="16 17">
    <name type="scientific">Moorena producens 3L</name>
    <dbReference type="NCBI Taxonomy" id="489825"/>
    <lineage>
        <taxon>Bacteria</taxon>
        <taxon>Bacillati</taxon>
        <taxon>Cyanobacteriota</taxon>
        <taxon>Cyanophyceae</taxon>
        <taxon>Coleofasciculales</taxon>
        <taxon>Coleofasciculaceae</taxon>
        <taxon>Moorena</taxon>
    </lineage>
</organism>
<dbReference type="PANTHER" id="PTHR10696:SF51">
    <property type="entry name" value="TRIMETHYLLYSINE DIOXYGENASE, MITOCHONDRIAL"/>
    <property type="match status" value="1"/>
</dbReference>
<evidence type="ECO:0000256" key="13">
    <source>
        <dbReference type="ARBA" id="ARBA00049334"/>
    </source>
</evidence>
<evidence type="ECO:0000256" key="11">
    <source>
        <dbReference type="ARBA" id="ARBA00032283"/>
    </source>
</evidence>
<evidence type="ECO:0000256" key="9">
    <source>
        <dbReference type="ARBA" id="ARBA00030363"/>
    </source>
</evidence>
<dbReference type="Pfam" id="PF02668">
    <property type="entry name" value="TauD"/>
    <property type="match status" value="1"/>
</dbReference>
<comment type="similarity">
    <text evidence="3">Belongs to the gamma-BBH/TMLD family.</text>
</comment>
<dbReference type="InterPro" id="IPR003819">
    <property type="entry name" value="TauD/TfdA-like"/>
</dbReference>
<dbReference type="SUPFAM" id="SSF51197">
    <property type="entry name" value="Clavaminate synthase-like"/>
    <property type="match status" value="1"/>
</dbReference>
<evidence type="ECO:0000256" key="1">
    <source>
        <dbReference type="ARBA" id="ARBA00001954"/>
    </source>
</evidence>
<evidence type="ECO:0000256" key="8">
    <source>
        <dbReference type="ARBA" id="ARBA00023004"/>
    </source>
</evidence>
<keyword evidence="7" id="KW-0560">Oxidoreductase</keyword>
<evidence type="ECO:0000313" key="16">
    <source>
        <dbReference type="EMBL" id="EGJ30267.1"/>
    </source>
</evidence>
<comment type="cofactor">
    <cofactor evidence="1">
        <name>Fe(2+)</name>
        <dbReference type="ChEBI" id="CHEBI:29033"/>
    </cofactor>
</comment>
<comment type="cofactor">
    <cofactor evidence="2">
        <name>L-ascorbate</name>
        <dbReference type="ChEBI" id="CHEBI:38290"/>
    </cofactor>
</comment>
<dbReference type="InterPro" id="IPR042098">
    <property type="entry name" value="TauD-like_sf"/>
</dbReference>
<keyword evidence="8" id="KW-0408">Iron</keyword>
<comment type="function">
    <text evidence="12">Converts trimethyllysine (TML) into hydroxytrimethyllysine (HTML).</text>
</comment>
<dbReference type="AlphaFoldDB" id="F4XYX6"/>
<evidence type="ECO:0000256" key="4">
    <source>
        <dbReference type="ARBA" id="ARBA00012267"/>
    </source>
</evidence>
<dbReference type="EC" id="1.14.11.8" evidence="4"/>
<dbReference type="GO" id="GO:0050353">
    <property type="term" value="F:trimethyllysine dioxygenase activity"/>
    <property type="evidence" value="ECO:0007669"/>
    <property type="project" value="UniProtKB-EC"/>
</dbReference>
<protein>
    <recommendedName>
        <fullName evidence="4">trimethyllysine dioxygenase</fullName>
        <ecNumber evidence="4">1.14.11.8</ecNumber>
    </recommendedName>
    <alternativeName>
        <fullName evidence="10">Epsilon-trimethyllysine 2-oxoglutarate dioxygenase</fullName>
    </alternativeName>
    <alternativeName>
        <fullName evidence="9">TML hydroxylase</fullName>
    </alternativeName>
    <alternativeName>
        <fullName evidence="11">TML-alpha-ketoglutarate dioxygenase</fullName>
    </alternativeName>
</protein>
<evidence type="ECO:0000259" key="15">
    <source>
        <dbReference type="Pfam" id="PF06155"/>
    </source>
</evidence>
<dbReference type="InterPro" id="IPR038492">
    <property type="entry name" value="GBBH-like_N_sf"/>
</dbReference>
<comment type="catalytic activity">
    <reaction evidence="13">
        <text>N(6),N(6),N(6)-trimethyl-L-lysine + 2-oxoglutarate + O2 = (3S)-3-hydroxy-N(6),N(6),N(6)-trimethyl-L-lysine + succinate + CO2</text>
        <dbReference type="Rhea" id="RHEA:14181"/>
        <dbReference type="ChEBI" id="CHEBI:15379"/>
        <dbReference type="ChEBI" id="CHEBI:16526"/>
        <dbReference type="ChEBI" id="CHEBI:16810"/>
        <dbReference type="ChEBI" id="CHEBI:30031"/>
        <dbReference type="ChEBI" id="CHEBI:58100"/>
        <dbReference type="ChEBI" id="CHEBI:141499"/>
        <dbReference type="EC" id="1.14.11.8"/>
    </reaction>
</comment>
<dbReference type="GO" id="GO:0046872">
    <property type="term" value="F:metal ion binding"/>
    <property type="evidence" value="ECO:0007669"/>
    <property type="project" value="UniProtKB-KW"/>
</dbReference>
<keyword evidence="5" id="KW-0479">Metal-binding</keyword>
<evidence type="ECO:0000256" key="10">
    <source>
        <dbReference type="ARBA" id="ARBA00031778"/>
    </source>
</evidence>
<dbReference type="Gene3D" id="3.60.130.10">
    <property type="entry name" value="Clavaminate synthase-like"/>
    <property type="match status" value="1"/>
</dbReference>
<reference evidence="17" key="1">
    <citation type="journal article" date="2011" name="Proc. Natl. Acad. Sci. U.S.A.">
        <title>Genomic insights into the physiology and ecology of the marine filamentous cyanobacterium Lyngbya majuscula.</title>
        <authorList>
            <person name="Jones A.C."/>
            <person name="Monroe E.A."/>
            <person name="Podell S."/>
            <person name="Hess W.R."/>
            <person name="Klages S."/>
            <person name="Esquenazi E."/>
            <person name="Niessen S."/>
            <person name="Hoover H."/>
            <person name="Rothmann M."/>
            <person name="Lasken R.S."/>
            <person name="Yates J.R.III."/>
            <person name="Reinhardt R."/>
            <person name="Kube M."/>
            <person name="Burkart M.D."/>
            <person name="Allen E.E."/>
            <person name="Dorrestein P.C."/>
            <person name="Gerwick W.H."/>
            <person name="Gerwick L."/>
        </authorList>
    </citation>
    <scope>NUCLEOTIDE SEQUENCE [LARGE SCALE GENOMIC DNA]</scope>
    <source>
        <strain evidence="17">3L</strain>
    </source>
</reference>
<dbReference type="InterPro" id="IPR010376">
    <property type="entry name" value="GBBH-like_N"/>
</dbReference>
<evidence type="ECO:0000313" key="17">
    <source>
        <dbReference type="Proteomes" id="UP000003959"/>
    </source>
</evidence>
<feature type="domain" description="Gamma-butyrobetaine hydroxylase-like N-terminal" evidence="15">
    <location>
        <begin position="41"/>
        <end position="108"/>
    </location>
</feature>
<dbReference type="eggNOG" id="COG2175">
    <property type="taxonomic scope" value="Bacteria"/>
</dbReference>
<dbReference type="GO" id="GO:0045329">
    <property type="term" value="P:carnitine biosynthetic process"/>
    <property type="evidence" value="ECO:0007669"/>
    <property type="project" value="TreeGrafter"/>
</dbReference>
<dbReference type="Proteomes" id="UP000003959">
    <property type="component" value="Unassembled WGS sequence"/>
</dbReference>
<gene>
    <name evidence="16" type="ORF">LYNGBM3L_53650</name>
</gene>
<accession>F4XYX6</accession>
<dbReference type="Pfam" id="PF06155">
    <property type="entry name" value="GBBH-like_N"/>
    <property type="match status" value="1"/>
</dbReference>
<evidence type="ECO:0000256" key="3">
    <source>
        <dbReference type="ARBA" id="ARBA00008654"/>
    </source>
</evidence>
<dbReference type="EMBL" id="GL890956">
    <property type="protein sequence ID" value="EGJ30267.1"/>
    <property type="molecule type" value="Genomic_DNA"/>
</dbReference>
<evidence type="ECO:0000256" key="2">
    <source>
        <dbReference type="ARBA" id="ARBA00001961"/>
    </source>
</evidence>
<proteinExistence type="inferred from homology"/>
<keyword evidence="17" id="KW-1185">Reference proteome</keyword>
<dbReference type="RefSeq" id="WP_008188145.1">
    <property type="nucleotide sequence ID" value="NZ_GL890956.1"/>
</dbReference>
<feature type="domain" description="TauD/TfdA-like" evidence="14">
    <location>
        <begin position="133"/>
        <end position="362"/>
    </location>
</feature>